<accession>A0A7J6W9S8</accession>
<dbReference type="EC" id="2.4.1.-" evidence="4"/>
<evidence type="ECO:0000256" key="1">
    <source>
        <dbReference type="ARBA" id="ARBA00009995"/>
    </source>
</evidence>
<keyword evidence="3" id="KW-0328">Glycosyltransferase</keyword>
<proteinExistence type="inferred from homology"/>
<keyword evidence="2 3" id="KW-0808">Transferase</keyword>
<dbReference type="PANTHER" id="PTHR48044:SF29">
    <property type="entry name" value="GLYCOSYLTRANSFERASE"/>
    <property type="match status" value="1"/>
</dbReference>
<dbReference type="Pfam" id="PF26168">
    <property type="entry name" value="Glyco_transf_N"/>
    <property type="match status" value="1"/>
</dbReference>
<organism evidence="6 7">
    <name type="scientific">Thalictrum thalictroides</name>
    <name type="common">Rue-anemone</name>
    <name type="synonym">Anemone thalictroides</name>
    <dbReference type="NCBI Taxonomy" id="46969"/>
    <lineage>
        <taxon>Eukaryota</taxon>
        <taxon>Viridiplantae</taxon>
        <taxon>Streptophyta</taxon>
        <taxon>Embryophyta</taxon>
        <taxon>Tracheophyta</taxon>
        <taxon>Spermatophyta</taxon>
        <taxon>Magnoliopsida</taxon>
        <taxon>Ranunculales</taxon>
        <taxon>Ranunculaceae</taxon>
        <taxon>Thalictroideae</taxon>
        <taxon>Thalictrum</taxon>
    </lineage>
</organism>
<evidence type="ECO:0000313" key="6">
    <source>
        <dbReference type="EMBL" id="KAF5193598.1"/>
    </source>
</evidence>
<feature type="domain" description="Glycosyltransferase N-terminal" evidence="5">
    <location>
        <begin position="8"/>
        <end position="233"/>
    </location>
</feature>
<reference evidence="6 7" key="1">
    <citation type="submission" date="2020-06" db="EMBL/GenBank/DDBJ databases">
        <title>Transcriptomic and genomic resources for Thalictrum thalictroides and T. hernandezii: Facilitating candidate gene discovery in an emerging model plant lineage.</title>
        <authorList>
            <person name="Arias T."/>
            <person name="Riano-Pachon D.M."/>
            <person name="Di Stilio V.S."/>
        </authorList>
    </citation>
    <scope>NUCLEOTIDE SEQUENCE [LARGE SCALE GENOMIC DNA]</scope>
    <source>
        <strain evidence="7">cv. WT478/WT964</strain>
        <tissue evidence="6">Leaves</tissue>
    </source>
</reference>
<dbReference type="FunFam" id="3.40.50.2000:FF:000060">
    <property type="entry name" value="Glycosyltransferase"/>
    <property type="match status" value="1"/>
</dbReference>
<protein>
    <recommendedName>
        <fullName evidence="4">Glycosyltransferase</fullName>
        <ecNumber evidence="4">2.4.1.-</ecNumber>
    </recommendedName>
</protein>
<gene>
    <name evidence="6" type="ORF">FRX31_016815</name>
</gene>
<dbReference type="PROSITE" id="PS00375">
    <property type="entry name" value="UDPGT"/>
    <property type="match status" value="1"/>
</dbReference>
<dbReference type="CDD" id="cd03784">
    <property type="entry name" value="GT1_Gtf-like"/>
    <property type="match status" value="1"/>
</dbReference>
<dbReference type="AlphaFoldDB" id="A0A7J6W9S8"/>
<dbReference type="InterPro" id="IPR002213">
    <property type="entry name" value="UDP_glucos_trans"/>
</dbReference>
<evidence type="ECO:0000256" key="3">
    <source>
        <dbReference type="RuleBase" id="RU003718"/>
    </source>
</evidence>
<comment type="caution">
    <text evidence="6">The sequence shown here is derived from an EMBL/GenBank/DDBJ whole genome shotgun (WGS) entry which is preliminary data.</text>
</comment>
<dbReference type="SUPFAM" id="SSF53756">
    <property type="entry name" value="UDP-Glycosyltransferase/glycogen phosphorylase"/>
    <property type="match status" value="1"/>
</dbReference>
<dbReference type="Proteomes" id="UP000554482">
    <property type="component" value="Unassembled WGS sequence"/>
</dbReference>
<evidence type="ECO:0000256" key="4">
    <source>
        <dbReference type="RuleBase" id="RU362057"/>
    </source>
</evidence>
<dbReference type="OrthoDB" id="1916172at2759"/>
<dbReference type="EMBL" id="JABWDY010019840">
    <property type="protein sequence ID" value="KAF5193598.1"/>
    <property type="molecule type" value="Genomic_DNA"/>
</dbReference>
<dbReference type="Gene3D" id="3.40.50.2000">
    <property type="entry name" value="Glycogen Phosphorylase B"/>
    <property type="match status" value="2"/>
</dbReference>
<dbReference type="InterPro" id="IPR035595">
    <property type="entry name" value="UDP_glycos_trans_CS"/>
</dbReference>
<dbReference type="GO" id="GO:1901137">
    <property type="term" value="P:carbohydrate derivative biosynthetic process"/>
    <property type="evidence" value="ECO:0007669"/>
    <property type="project" value="UniProtKB-ARBA"/>
</dbReference>
<name>A0A7J6W9S8_THATH</name>
<evidence type="ECO:0000313" key="7">
    <source>
        <dbReference type="Proteomes" id="UP000554482"/>
    </source>
</evidence>
<dbReference type="GO" id="GO:0008194">
    <property type="term" value="F:UDP-glycosyltransferase activity"/>
    <property type="evidence" value="ECO:0007669"/>
    <property type="project" value="InterPro"/>
</dbReference>
<dbReference type="InterPro" id="IPR058980">
    <property type="entry name" value="Glyco_transf_N"/>
</dbReference>
<sequence>MDTKEHRIHILMFPWLAHGHISPYLELAKNLSKRNLYIYFCSTPINLSSIKKQLDQKLFSSIQLVELNLPSLPKLPPHYHTTKSLPPHLMSTLKQTFDMAESSFSSLLKVLKPDLLIYDFLQPWAPIAASRENIPAILFLLNSAATCSYFYDLCRNPDVIDQFPFPSIYLNEYEYENILENFNSDSNKEKYLSCFDASYDIILIKAFTEFEAKYISYLSLQAGKEFVPVGPLIQETTSDYCNEKDQSSFMTWLNEKRHGSVVFVSFGTEYFLSKEEIEEIAYGLELSTVNFMWVIRFPAEEERCEEVDEVLPQGFLKRIGNRGMVVKNWAPQAKILAHANVGGFVSHCGWSSVMEGIYYGIPIIAMPEHLDQPVNARLVVELGVGKEVKRKKGKFKRKEVAKVVKEVMIGNEAEEVRMKAKELSEVMKKKGEKEMGVVVDKLVQISQISKKKTV</sequence>
<keyword evidence="7" id="KW-1185">Reference proteome</keyword>
<dbReference type="Pfam" id="PF00201">
    <property type="entry name" value="UDPGT"/>
    <property type="match status" value="1"/>
</dbReference>
<comment type="similarity">
    <text evidence="1 3">Belongs to the UDP-glycosyltransferase family.</text>
</comment>
<evidence type="ECO:0000256" key="2">
    <source>
        <dbReference type="ARBA" id="ARBA00022679"/>
    </source>
</evidence>
<evidence type="ECO:0000259" key="5">
    <source>
        <dbReference type="Pfam" id="PF26168"/>
    </source>
</evidence>
<dbReference type="PANTHER" id="PTHR48044">
    <property type="entry name" value="GLYCOSYLTRANSFERASE"/>
    <property type="match status" value="1"/>
</dbReference>